<dbReference type="RefSeq" id="XP_024736587.1">
    <property type="nucleotide sequence ID" value="XM_024872582.1"/>
</dbReference>
<organism evidence="1 2">
    <name type="scientific">Hyaloscypha bicolor E</name>
    <dbReference type="NCBI Taxonomy" id="1095630"/>
    <lineage>
        <taxon>Eukaryota</taxon>
        <taxon>Fungi</taxon>
        <taxon>Dikarya</taxon>
        <taxon>Ascomycota</taxon>
        <taxon>Pezizomycotina</taxon>
        <taxon>Leotiomycetes</taxon>
        <taxon>Helotiales</taxon>
        <taxon>Hyaloscyphaceae</taxon>
        <taxon>Hyaloscypha</taxon>
        <taxon>Hyaloscypha bicolor</taxon>
    </lineage>
</organism>
<dbReference type="EMBL" id="KZ613813">
    <property type="protein sequence ID" value="PMD59683.1"/>
    <property type="molecule type" value="Genomic_DNA"/>
</dbReference>
<gene>
    <name evidence="1" type="ORF">K444DRAFT_407897</name>
</gene>
<proteinExistence type="predicted"/>
<dbReference type="Proteomes" id="UP000235371">
    <property type="component" value="Unassembled WGS sequence"/>
</dbReference>
<evidence type="ECO:0000313" key="2">
    <source>
        <dbReference type="Proteomes" id="UP000235371"/>
    </source>
</evidence>
<evidence type="ECO:0000313" key="1">
    <source>
        <dbReference type="EMBL" id="PMD59683.1"/>
    </source>
</evidence>
<keyword evidence="2" id="KW-1185">Reference proteome</keyword>
<sequence length="187" mass="21143">MGQMNLEMFKDPQSANCRNRRARLRREGVTGSCKTRSATAQLSFVENFLLLRTSRKCQKTLLLPPTVKKVLASEPSTQQHHPTQPPARILHTYSTLICMAEDQASSMNTISSTKRHLGIIALADRMLLSVIRNRRANQETSSLYRVHRSTQLIMQRNVTPPRCHTLKRLKGILSTLTPGIPRSLAEE</sequence>
<name>A0A2J6T9M6_9HELO</name>
<dbReference type="GeneID" id="36580662"/>
<dbReference type="InParanoid" id="A0A2J6T9M6"/>
<dbReference type="AlphaFoldDB" id="A0A2J6T9M6"/>
<accession>A0A2J6T9M6</accession>
<reference evidence="1 2" key="1">
    <citation type="submission" date="2016-04" db="EMBL/GenBank/DDBJ databases">
        <title>A degradative enzymes factory behind the ericoid mycorrhizal symbiosis.</title>
        <authorList>
            <consortium name="DOE Joint Genome Institute"/>
            <person name="Martino E."/>
            <person name="Morin E."/>
            <person name="Grelet G."/>
            <person name="Kuo A."/>
            <person name="Kohler A."/>
            <person name="Daghino S."/>
            <person name="Barry K."/>
            <person name="Choi C."/>
            <person name="Cichocki N."/>
            <person name="Clum A."/>
            <person name="Copeland A."/>
            <person name="Hainaut M."/>
            <person name="Haridas S."/>
            <person name="Labutti K."/>
            <person name="Lindquist E."/>
            <person name="Lipzen A."/>
            <person name="Khouja H.-R."/>
            <person name="Murat C."/>
            <person name="Ohm R."/>
            <person name="Olson A."/>
            <person name="Spatafora J."/>
            <person name="Veneault-Fourrey C."/>
            <person name="Henrissat B."/>
            <person name="Grigoriev I."/>
            <person name="Martin F."/>
            <person name="Perotto S."/>
        </authorList>
    </citation>
    <scope>NUCLEOTIDE SEQUENCE [LARGE SCALE GENOMIC DNA]</scope>
    <source>
        <strain evidence="1 2">E</strain>
    </source>
</reference>
<protein>
    <submittedName>
        <fullName evidence="1">Uncharacterized protein</fullName>
    </submittedName>
</protein>